<evidence type="ECO:0000259" key="13">
    <source>
        <dbReference type="SMART" id="SM00760"/>
    </source>
</evidence>
<dbReference type="CDD" id="cd06571">
    <property type="entry name" value="Bac_DnaA_C"/>
    <property type="match status" value="1"/>
</dbReference>
<feature type="domain" description="AAA+ ATPase" evidence="12">
    <location>
        <begin position="138"/>
        <end position="265"/>
    </location>
</feature>
<dbReference type="GO" id="GO:0005886">
    <property type="term" value="C:plasma membrane"/>
    <property type="evidence" value="ECO:0007669"/>
    <property type="project" value="TreeGrafter"/>
</dbReference>
<organism evidence="14 15">
    <name type="scientific">Candidatus Ornithospirochaeta avicola</name>
    <dbReference type="NCBI Taxonomy" id="2840896"/>
    <lineage>
        <taxon>Bacteria</taxon>
        <taxon>Pseudomonadati</taxon>
        <taxon>Spirochaetota</taxon>
        <taxon>Spirochaetia</taxon>
        <taxon>Spirochaetales</taxon>
        <taxon>Spirochaetaceae</taxon>
        <taxon>Spirochaetaceae incertae sedis</taxon>
        <taxon>Candidatus Ornithospirochaeta</taxon>
    </lineage>
</organism>
<feature type="binding site" evidence="8">
    <location>
        <position position="152"/>
    </location>
    <ligand>
        <name>ATP</name>
        <dbReference type="ChEBI" id="CHEBI:30616"/>
    </ligand>
</feature>
<reference evidence="14" key="1">
    <citation type="journal article" date="2021" name="PeerJ">
        <title>Extensive microbial diversity within the chicken gut microbiome revealed by metagenomics and culture.</title>
        <authorList>
            <person name="Gilroy R."/>
            <person name="Ravi A."/>
            <person name="Getino M."/>
            <person name="Pursley I."/>
            <person name="Horton D.L."/>
            <person name="Alikhan N.F."/>
            <person name="Baker D."/>
            <person name="Gharbi K."/>
            <person name="Hall N."/>
            <person name="Watson M."/>
            <person name="Adriaenssens E.M."/>
            <person name="Foster-Nyarko E."/>
            <person name="Jarju S."/>
            <person name="Secka A."/>
            <person name="Antonio M."/>
            <person name="Oren A."/>
            <person name="Chaudhuri R.R."/>
            <person name="La Ragione R."/>
            <person name="Hildebrand F."/>
            <person name="Pallen M.J."/>
        </authorList>
    </citation>
    <scope>NUCLEOTIDE SEQUENCE</scope>
    <source>
        <strain evidence="14">Gambia11-129</strain>
    </source>
</reference>
<evidence type="ECO:0000256" key="3">
    <source>
        <dbReference type="ARBA" id="ARBA00022705"/>
    </source>
</evidence>
<dbReference type="GO" id="GO:0006270">
    <property type="term" value="P:DNA replication initiation"/>
    <property type="evidence" value="ECO:0007669"/>
    <property type="project" value="UniProtKB-UniRule"/>
</dbReference>
<comment type="caution">
    <text evidence="8">Lacks conserved residue(s) required for the propagation of feature annotation.</text>
</comment>
<keyword evidence="3 8" id="KW-0235">DNA replication</keyword>
<evidence type="ECO:0000313" key="14">
    <source>
        <dbReference type="EMBL" id="HIV98708.1"/>
    </source>
</evidence>
<name>A0A9D1PTY8_9SPIO</name>
<dbReference type="GO" id="GO:0005524">
    <property type="term" value="F:ATP binding"/>
    <property type="evidence" value="ECO:0007669"/>
    <property type="project" value="UniProtKB-UniRule"/>
</dbReference>
<accession>A0A9D1PTY8</accession>
<feature type="region of interest" description="Domain IV, binds dsDNA" evidence="8">
    <location>
        <begin position="323"/>
        <end position="443"/>
    </location>
</feature>
<evidence type="ECO:0000259" key="12">
    <source>
        <dbReference type="SMART" id="SM00382"/>
    </source>
</evidence>
<dbReference type="InterPro" id="IPR027417">
    <property type="entry name" value="P-loop_NTPase"/>
</dbReference>
<dbReference type="InterPro" id="IPR010921">
    <property type="entry name" value="Trp_repressor/repl_initiator"/>
</dbReference>
<dbReference type="PROSITE" id="PS01008">
    <property type="entry name" value="DNAA"/>
    <property type="match status" value="1"/>
</dbReference>
<comment type="subunit">
    <text evidence="8">Oligomerizes as a right-handed, spiral filament on DNA at oriC.</text>
</comment>
<dbReference type="InterPro" id="IPR020591">
    <property type="entry name" value="Chromosome_initiator_DnaA-like"/>
</dbReference>
<dbReference type="SMART" id="SM00760">
    <property type="entry name" value="Bac_DnaA_C"/>
    <property type="match status" value="1"/>
</dbReference>
<feature type="region of interest" description="Domain I, interacts with DnaA modulators" evidence="8">
    <location>
        <begin position="1"/>
        <end position="99"/>
    </location>
</feature>
<reference evidence="14" key="2">
    <citation type="submission" date="2021-04" db="EMBL/GenBank/DDBJ databases">
        <authorList>
            <person name="Gilroy R."/>
        </authorList>
    </citation>
    <scope>NUCLEOTIDE SEQUENCE</scope>
    <source>
        <strain evidence="14">Gambia11-129</strain>
    </source>
</reference>
<dbReference type="InterPro" id="IPR013317">
    <property type="entry name" value="DnaA_dom"/>
</dbReference>
<evidence type="ECO:0000256" key="5">
    <source>
        <dbReference type="ARBA" id="ARBA00022840"/>
    </source>
</evidence>
<feature type="binding site" evidence="8">
    <location>
        <position position="149"/>
    </location>
    <ligand>
        <name>ATP</name>
        <dbReference type="ChEBI" id="CHEBI:30616"/>
    </ligand>
</feature>
<dbReference type="SUPFAM" id="SSF52540">
    <property type="entry name" value="P-loop containing nucleoside triphosphate hydrolases"/>
    <property type="match status" value="1"/>
</dbReference>
<evidence type="ECO:0000313" key="15">
    <source>
        <dbReference type="Proteomes" id="UP000823936"/>
    </source>
</evidence>
<comment type="domain">
    <text evidence="8">Domain I is involved in oligomerization and binding regulators, domain II is flexibile and of varying length in different bacteria, domain III forms the AAA+ region, while domain IV binds dsDNA.</text>
</comment>
<evidence type="ECO:0000256" key="1">
    <source>
        <dbReference type="ARBA" id="ARBA00006583"/>
    </source>
</evidence>
<dbReference type="HAMAP" id="MF_00377">
    <property type="entry name" value="DnaA_bact"/>
    <property type="match status" value="1"/>
</dbReference>
<feature type="binding site" evidence="8">
    <location>
        <position position="151"/>
    </location>
    <ligand>
        <name>ATP</name>
        <dbReference type="ChEBI" id="CHEBI:30616"/>
    </ligand>
</feature>
<dbReference type="PANTHER" id="PTHR30050:SF2">
    <property type="entry name" value="CHROMOSOMAL REPLICATION INITIATOR PROTEIN DNAA"/>
    <property type="match status" value="1"/>
</dbReference>
<feature type="binding site" evidence="8">
    <location>
        <position position="153"/>
    </location>
    <ligand>
        <name>ATP</name>
        <dbReference type="ChEBI" id="CHEBI:30616"/>
    </ligand>
</feature>
<dbReference type="EMBL" id="DXHU01000013">
    <property type="protein sequence ID" value="HIV98708.1"/>
    <property type="molecule type" value="Genomic_DNA"/>
</dbReference>
<keyword evidence="2 8" id="KW-0963">Cytoplasm</keyword>
<dbReference type="Proteomes" id="UP000823936">
    <property type="component" value="Unassembled WGS sequence"/>
</dbReference>
<evidence type="ECO:0000256" key="10">
    <source>
        <dbReference type="RuleBase" id="RU000577"/>
    </source>
</evidence>
<evidence type="ECO:0000256" key="8">
    <source>
        <dbReference type="HAMAP-Rule" id="MF_00377"/>
    </source>
</evidence>
<dbReference type="GO" id="GO:0006275">
    <property type="term" value="P:regulation of DNA replication"/>
    <property type="evidence" value="ECO:0007669"/>
    <property type="project" value="UniProtKB-UniRule"/>
</dbReference>
<sequence length="443" mass="50685">MLKDSWLKTKEQLSASLPGTKKRWLDNAEYVSEDNDSIKLSFSSQFYKDNFDKQCKTEVENTISEFEDRHIRCTFSIDKDRAKEKAENVPEKKEEIKQETKKNETLNPSYLFDNFIIGENNLFAANVARVIAKNPGTSYNPCLIYGGVGLGKTHLIQAIGNYIYSHNPKMKVIYVTAETFTNELIHAISAKTANNKFKQKYRSADVLLIDDIHFLSGKESTQEEIFHTFNELTDKNKQVVFTCDRPISELVGINERLITRFRKGTNVDLQPPKYETRMAIAKKKCQTLNFNLSDQVLEFVCQNINTNVRDLEGAITTLQAFSNLVGKEITKEIAAEHIKNFIPVQMIKNNDISIDQIIRETSRYFSISEYEIKGKSRNKTVTIARHIAMYLASTLTNLSLSEIGNFFNGKDHTTVVYAIKKIESAEENDESLKEAINKIKESF</sequence>
<evidence type="ECO:0000256" key="6">
    <source>
        <dbReference type="ARBA" id="ARBA00023121"/>
    </source>
</evidence>
<keyword evidence="4 8" id="KW-0547">Nucleotide-binding</keyword>
<dbReference type="SMART" id="SM00382">
    <property type="entry name" value="AAA"/>
    <property type="match status" value="1"/>
</dbReference>
<dbReference type="InterPro" id="IPR018312">
    <property type="entry name" value="Chromosome_initiator_DnaA_CS"/>
</dbReference>
<dbReference type="GO" id="GO:0005737">
    <property type="term" value="C:cytoplasm"/>
    <property type="evidence" value="ECO:0007669"/>
    <property type="project" value="UniProtKB-SubCell"/>
</dbReference>
<keyword evidence="5 8" id="KW-0067">ATP-binding</keyword>
<comment type="similarity">
    <text evidence="1 8 11">Belongs to the DnaA family.</text>
</comment>
<dbReference type="InterPro" id="IPR013159">
    <property type="entry name" value="DnaA_C"/>
</dbReference>
<dbReference type="AlphaFoldDB" id="A0A9D1PTY8"/>
<protein>
    <recommendedName>
        <fullName evidence="8 9">Chromosomal replication initiator protein DnaA</fullName>
    </recommendedName>
</protein>
<gene>
    <name evidence="8 14" type="primary">dnaA</name>
    <name evidence="14" type="ORF">IAB12_02875</name>
</gene>
<dbReference type="GO" id="GO:0008289">
    <property type="term" value="F:lipid binding"/>
    <property type="evidence" value="ECO:0007669"/>
    <property type="project" value="UniProtKB-KW"/>
</dbReference>
<dbReference type="Pfam" id="PF08299">
    <property type="entry name" value="Bac_DnaA_C"/>
    <property type="match status" value="1"/>
</dbReference>
<dbReference type="CDD" id="cd00009">
    <property type="entry name" value="AAA"/>
    <property type="match status" value="1"/>
</dbReference>
<evidence type="ECO:0000256" key="2">
    <source>
        <dbReference type="ARBA" id="ARBA00022490"/>
    </source>
</evidence>
<dbReference type="InterPro" id="IPR003593">
    <property type="entry name" value="AAA+_ATPase"/>
</dbReference>
<dbReference type="InterPro" id="IPR038454">
    <property type="entry name" value="DnaA_N_sf"/>
</dbReference>
<dbReference type="GO" id="GO:0003688">
    <property type="term" value="F:DNA replication origin binding"/>
    <property type="evidence" value="ECO:0007669"/>
    <property type="project" value="UniProtKB-UniRule"/>
</dbReference>
<dbReference type="Gene3D" id="3.30.300.180">
    <property type="match status" value="1"/>
</dbReference>
<dbReference type="PRINTS" id="PR00051">
    <property type="entry name" value="DNAA"/>
</dbReference>
<dbReference type="NCBIfam" id="TIGR00362">
    <property type="entry name" value="DnaA"/>
    <property type="match status" value="1"/>
</dbReference>
<feature type="domain" description="Chromosomal replication initiator DnaA C-terminal" evidence="13">
    <location>
        <begin position="353"/>
        <end position="422"/>
    </location>
</feature>
<dbReference type="SUPFAM" id="SSF48295">
    <property type="entry name" value="TrpR-like"/>
    <property type="match status" value="1"/>
</dbReference>
<dbReference type="FunFam" id="3.40.50.300:FF:000668">
    <property type="entry name" value="Chromosomal replication initiator protein DnaA"/>
    <property type="match status" value="1"/>
</dbReference>
<dbReference type="Gene3D" id="1.10.8.60">
    <property type="match status" value="1"/>
</dbReference>
<proteinExistence type="inferred from homology"/>
<evidence type="ECO:0000256" key="9">
    <source>
        <dbReference type="NCBIfam" id="TIGR00362"/>
    </source>
</evidence>
<dbReference type="Gene3D" id="3.40.50.300">
    <property type="entry name" value="P-loop containing nucleotide triphosphate hydrolases"/>
    <property type="match status" value="1"/>
</dbReference>
<comment type="subcellular location">
    <subcellularLocation>
        <location evidence="8">Cytoplasm</location>
    </subcellularLocation>
</comment>
<dbReference type="PANTHER" id="PTHR30050">
    <property type="entry name" value="CHROMOSOMAL REPLICATION INITIATOR PROTEIN DNAA"/>
    <property type="match status" value="1"/>
</dbReference>
<dbReference type="Gene3D" id="1.10.1750.10">
    <property type="match status" value="1"/>
</dbReference>
<comment type="function">
    <text evidence="8 10">Plays an essential role in the initiation and regulation of chromosomal replication. ATP-DnaA binds to the origin of replication (oriC) to initiate formation of the DNA replication initiation complex once per cell cycle. Binds the DnaA box (a 9 base pair repeat at the origin) and separates the double-stranded (ds)DNA. Forms a right-handed helical filament on oriC DNA; dsDNA binds to the exterior of the filament while single-stranded (ss)DNA is stabiized in the filament's interior. The ATP-DnaA-oriC complex binds and stabilizes one strand of the AT-rich DNA unwinding element (DUE), permitting loading of DNA polymerase. After initiation quickly degrades to an ADP-DnaA complex that is not apt for DNA replication. Binds acidic phospholipids.</text>
</comment>
<comment type="caution">
    <text evidence="14">The sequence shown here is derived from an EMBL/GenBank/DDBJ whole genome shotgun (WGS) entry which is preliminary data.</text>
</comment>
<evidence type="ECO:0000256" key="11">
    <source>
        <dbReference type="RuleBase" id="RU004227"/>
    </source>
</evidence>
<keyword evidence="6 8" id="KW-0446">Lipid-binding</keyword>
<dbReference type="Pfam" id="PF00308">
    <property type="entry name" value="Bac_DnaA"/>
    <property type="match status" value="1"/>
</dbReference>
<keyword evidence="7 8" id="KW-0238">DNA-binding</keyword>
<evidence type="ECO:0000256" key="7">
    <source>
        <dbReference type="ARBA" id="ARBA00023125"/>
    </source>
</evidence>
<dbReference type="InterPro" id="IPR001957">
    <property type="entry name" value="Chromosome_initiator_DnaA"/>
</dbReference>
<evidence type="ECO:0000256" key="4">
    <source>
        <dbReference type="ARBA" id="ARBA00022741"/>
    </source>
</evidence>